<name>A0AAV1HVU4_9CHLO</name>
<comment type="caution">
    <text evidence="7">The sequence shown here is derived from an EMBL/GenBank/DDBJ whole genome shotgun (WGS) entry which is preliminary data.</text>
</comment>
<keyword evidence="3" id="KW-0238">DNA-binding</keyword>
<dbReference type="GO" id="GO:0005662">
    <property type="term" value="C:DNA replication factor A complex"/>
    <property type="evidence" value="ECO:0007669"/>
    <property type="project" value="TreeGrafter"/>
</dbReference>
<evidence type="ECO:0000256" key="3">
    <source>
        <dbReference type="ARBA" id="ARBA00023125"/>
    </source>
</evidence>
<sequence>MYGGGGYEAGASQFGGGGFVASQNDNDNRSPGLKHTGEKRAGIRSVTIKQLKEACDKHTQQHEDIQSHQNVTLVAKVASMRDFSSSSMLEMMVWDGTGSFNVHYYIPEEDEQTMQKMSEWREGVYVRVYGALSEFEGNFRILAFNVRKVTDFNEVTYHNLQAIFQHAHLSKGGAGTGLLTNGDAAPQAAAAGPMGGSGDGNDVGNDGLTHTQRQVKSVLDSERHRENPDGLTADQVMAETPGMSHQQVQAALSVLMENGHAYTASDEFHYKSTSF</sequence>
<evidence type="ECO:0000259" key="6">
    <source>
        <dbReference type="Pfam" id="PF08784"/>
    </source>
</evidence>
<dbReference type="InterPro" id="IPR036390">
    <property type="entry name" value="WH_DNA-bd_sf"/>
</dbReference>
<comment type="similarity">
    <text evidence="2">Belongs to the replication factor A protein 2 family.</text>
</comment>
<dbReference type="PANTHER" id="PTHR13989">
    <property type="entry name" value="REPLICATION PROTEIN A-RELATED"/>
    <property type="match status" value="1"/>
</dbReference>
<feature type="region of interest" description="Disordered" evidence="5">
    <location>
        <begin position="18"/>
        <end position="39"/>
    </location>
</feature>
<dbReference type="Pfam" id="PF08784">
    <property type="entry name" value="RPA_C"/>
    <property type="match status" value="1"/>
</dbReference>
<gene>
    <name evidence="7" type="ORF">CVIRNUC_002408</name>
</gene>
<reference evidence="7 8" key="1">
    <citation type="submission" date="2023-10" db="EMBL/GenBank/DDBJ databases">
        <authorList>
            <person name="Maclean D."/>
            <person name="Macfadyen A."/>
        </authorList>
    </citation>
    <scope>NUCLEOTIDE SEQUENCE [LARGE SCALE GENOMIC DNA]</scope>
</reference>
<dbReference type="GO" id="GO:0035861">
    <property type="term" value="C:site of double-strand break"/>
    <property type="evidence" value="ECO:0007669"/>
    <property type="project" value="TreeGrafter"/>
</dbReference>
<dbReference type="GO" id="GO:0006289">
    <property type="term" value="P:nucleotide-excision repair"/>
    <property type="evidence" value="ECO:0007669"/>
    <property type="project" value="TreeGrafter"/>
</dbReference>
<dbReference type="GO" id="GO:0003697">
    <property type="term" value="F:single-stranded DNA binding"/>
    <property type="evidence" value="ECO:0007669"/>
    <property type="project" value="TreeGrafter"/>
</dbReference>
<dbReference type="PANTHER" id="PTHR13989:SF16">
    <property type="entry name" value="REPLICATION PROTEIN A2"/>
    <property type="match status" value="1"/>
</dbReference>
<proteinExistence type="inferred from homology"/>
<dbReference type="EMBL" id="CAUYUE010000003">
    <property type="protein sequence ID" value="CAK0755876.1"/>
    <property type="molecule type" value="Genomic_DNA"/>
</dbReference>
<evidence type="ECO:0000256" key="4">
    <source>
        <dbReference type="ARBA" id="ARBA00023242"/>
    </source>
</evidence>
<dbReference type="InterPro" id="IPR014892">
    <property type="entry name" value="RPA_C"/>
</dbReference>
<evidence type="ECO:0000256" key="1">
    <source>
        <dbReference type="ARBA" id="ARBA00004123"/>
    </source>
</evidence>
<dbReference type="GO" id="GO:0006260">
    <property type="term" value="P:DNA replication"/>
    <property type="evidence" value="ECO:0007669"/>
    <property type="project" value="TreeGrafter"/>
</dbReference>
<feature type="region of interest" description="Disordered" evidence="5">
    <location>
        <begin position="184"/>
        <end position="208"/>
    </location>
</feature>
<keyword evidence="4" id="KW-0539">Nucleus</keyword>
<evidence type="ECO:0000313" key="8">
    <source>
        <dbReference type="Proteomes" id="UP001314263"/>
    </source>
</evidence>
<dbReference type="InterPro" id="IPR036388">
    <property type="entry name" value="WH-like_DNA-bd_sf"/>
</dbReference>
<evidence type="ECO:0000256" key="5">
    <source>
        <dbReference type="SAM" id="MobiDB-lite"/>
    </source>
</evidence>
<dbReference type="SUPFAM" id="SSF46785">
    <property type="entry name" value="Winged helix' DNA-binding domain"/>
    <property type="match status" value="1"/>
</dbReference>
<dbReference type="GO" id="GO:0000781">
    <property type="term" value="C:chromosome, telomeric region"/>
    <property type="evidence" value="ECO:0007669"/>
    <property type="project" value="TreeGrafter"/>
</dbReference>
<evidence type="ECO:0000313" key="7">
    <source>
        <dbReference type="EMBL" id="CAK0755876.1"/>
    </source>
</evidence>
<accession>A0AAV1HVU4</accession>
<dbReference type="SUPFAM" id="SSF50249">
    <property type="entry name" value="Nucleic acid-binding proteins"/>
    <property type="match status" value="1"/>
</dbReference>
<dbReference type="Gene3D" id="2.40.50.140">
    <property type="entry name" value="Nucleic acid-binding proteins"/>
    <property type="match status" value="1"/>
</dbReference>
<evidence type="ECO:0000256" key="2">
    <source>
        <dbReference type="ARBA" id="ARBA00007815"/>
    </source>
</evidence>
<protein>
    <recommendedName>
        <fullName evidence="6">Replication protein A C-terminal domain-containing protein</fullName>
    </recommendedName>
</protein>
<dbReference type="InterPro" id="IPR012340">
    <property type="entry name" value="NA-bd_OB-fold"/>
</dbReference>
<dbReference type="Gene3D" id="1.10.10.10">
    <property type="entry name" value="Winged helix-like DNA-binding domain superfamily/Winged helix DNA-binding domain"/>
    <property type="match status" value="1"/>
</dbReference>
<keyword evidence="8" id="KW-1185">Reference proteome</keyword>
<feature type="domain" description="Replication protein A C-terminal" evidence="6">
    <location>
        <begin position="187"/>
        <end position="267"/>
    </location>
</feature>
<dbReference type="GO" id="GO:0000724">
    <property type="term" value="P:double-strand break repair via homologous recombination"/>
    <property type="evidence" value="ECO:0007669"/>
    <property type="project" value="TreeGrafter"/>
</dbReference>
<comment type="subcellular location">
    <subcellularLocation>
        <location evidence="1">Nucleus</location>
    </subcellularLocation>
</comment>
<dbReference type="AlphaFoldDB" id="A0AAV1HVU4"/>
<dbReference type="InterPro" id="IPR040260">
    <property type="entry name" value="RFA2-like"/>
</dbReference>
<organism evidence="7 8">
    <name type="scientific">Coccomyxa viridis</name>
    <dbReference type="NCBI Taxonomy" id="1274662"/>
    <lineage>
        <taxon>Eukaryota</taxon>
        <taxon>Viridiplantae</taxon>
        <taxon>Chlorophyta</taxon>
        <taxon>core chlorophytes</taxon>
        <taxon>Trebouxiophyceae</taxon>
        <taxon>Trebouxiophyceae incertae sedis</taxon>
        <taxon>Coccomyxaceae</taxon>
        <taxon>Coccomyxa</taxon>
    </lineage>
</organism>
<dbReference type="Proteomes" id="UP001314263">
    <property type="component" value="Unassembled WGS sequence"/>
</dbReference>